<dbReference type="RefSeq" id="WP_250260465.1">
    <property type="nucleotide sequence ID" value="NZ_CP097770.1"/>
</dbReference>
<reference evidence="1" key="1">
    <citation type="submission" date="2022-11" db="EMBL/GenBank/DDBJ databases">
        <authorList>
            <person name="Vasilchenko N.G."/>
            <person name="Prazdnova E.V."/>
            <person name="Gorovtsov A.V."/>
            <person name="Chistyakov V.A."/>
            <person name="Pak M.L."/>
        </authorList>
    </citation>
    <scope>NUCLEOTIDE SEQUENCE</scope>
    <source>
        <strain evidence="1">R 4.5</strain>
    </source>
</reference>
<gene>
    <name evidence="1" type="ORF">MF626_004863</name>
</gene>
<dbReference type="EMBL" id="CP097770">
    <property type="protein sequence ID" value="URJ50394.1"/>
    <property type="molecule type" value="Genomic_DNA"/>
</dbReference>
<accession>A0AAE9IA00</accession>
<dbReference type="AlphaFoldDB" id="A0AAE9IA00"/>
<evidence type="ECO:0000313" key="1">
    <source>
        <dbReference type="EMBL" id="URJ50394.1"/>
    </source>
</evidence>
<proteinExistence type="predicted"/>
<name>A0AAE9IA00_PAEPO</name>
<organism evidence="1 2">
    <name type="scientific">Paenibacillus polymyxa</name>
    <name type="common">Bacillus polymyxa</name>
    <dbReference type="NCBI Taxonomy" id="1406"/>
    <lineage>
        <taxon>Bacteria</taxon>
        <taxon>Bacillati</taxon>
        <taxon>Bacillota</taxon>
        <taxon>Bacilli</taxon>
        <taxon>Bacillales</taxon>
        <taxon>Paenibacillaceae</taxon>
        <taxon>Paenibacillus</taxon>
    </lineage>
</organism>
<evidence type="ECO:0000313" key="2">
    <source>
        <dbReference type="Proteomes" id="UP001055784"/>
    </source>
</evidence>
<dbReference type="Proteomes" id="UP001055784">
    <property type="component" value="Chromosome"/>
</dbReference>
<sequence>MLKIMNPYQKQAIDNESVAFRDFGLLGYCMCNRQLDNYAATRDQGTGCYCSCVGDTNSAYNSHYAAYPS</sequence>
<protein>
    <submittedName>
        <fullName evidence="1">Uncharacterized protein</fullName>
    </submittedName>
</protein>